<dbReference type="InterPro" id="IPR038563">
    <property type="entry name" value="Endonuclease_7_sf"/>
</dbReference>
<dbReference type="InterPro" id="IPR044925">
    <property type="entry name" value="His-Me_finger_sf"/>
</dbReference>
<protein>
    <recommendedName>
        <fullName evidence="2">Recombination endonuclease VII</fullName>
    </recommendedName>
</protein>
<evidence type="ECO:0000313" key="1">
    <source>
        <dbReference type="EMBL" id="KKL79918.1"/>
    </source>
</evidence>
<dbReference type="Pfam" id="PF02945">
    <property type="entry name" value="Endonuclease_7"/>
    <property type="match status" value="1"/>
</dbReference>
<reference evidence="1" key="1">
    <citation type="journal article" date="2015" name="Nature">
        <title>Complex archaea that bridge the gap between prokaryotes and eukaryotes.</title>
        <authorList>
            <person name="Spang A."/>
            <person name="Saw J.H."/>
            <person name="Jorgensen S.L."/>
            <person name="Zaremba-Niedzwiedzka K."/>
            <person name="Martijn J."/>
            <person name="Lind A.E."/>
            <person name="van Eijk R."/>
            <person name="Schleper C."/>
            <person name="Guy L."/>
            <person name="Ettema T.J."/>
        </authorList>
    </citation>
    <scope>NUCLEOTIDE SEQUENCE</scope>
</reference>
<dbReference type="Gene3D" id="3.40.1800.10">
    <property type="entry name" value="His-Me finger endonucleases"/>
    <property type="match status" value="1"/>
</dbReference>
<sequence length="191" mass="22113">MNPKLHTIPKKKCKCGSLMSIKAKSCWGCFLNKTRTGSNSSNYKNGRTTKTYKCKICKKKISVQAGFYNKTNLCASCAKKSKRNPNFKHGLTKTRPYKRRYKLKSLYNITEEDFKRIYTLQKGRCKICNKHEKTLKRRLCIDHNHNTKKVRGLLCHSCNFILGVSKENVLILKRAIKYLNKKGNINARTNS</sequence>
<dbReference type="InterPro" id="IPR004211">
    <property type="entry name" value="Endonuclease_7"/>
</dbReference>
<dbReference type="SUPFAM" id="SSF54060">
    <property type="entry name" value="His-Me finger endonucleases"/>
    <property type="match status" value="1"/>
</dbReference>
<proteinExistence type="predicted"/>
<dbReference type="EMBL" id="LAZR01023026">
    <property type="protein sequence ID" value="KKL79918.1"/>
    <property type="molecule type" value="Genomic_DNA"/>
</dbReference>
<dbReference type="AlphaFoldDB" id="A0A0F9F0K5"/>
<organism evidence="1">
    <name type="scientific">marine sediment metagenome</name>
    <dbReference type="NCBI Taxonomy" id="412755"/>
    <lineage>
        <taxon>unclassified sequences</taxon>
        <taxon>metagenomes</taxon>
        <taxon>ecological metagenomes</taxon>
    </lineage>
</organism>
<gene>
    <name evidence="1" type="ORF">LCGC14_2010050</name>
</gene>
<name>A0A0F9F0K5_9ZZZZ</name>
<comment type="caution">
    <text evidence="1">The sequence shown here is derived from an EMBL/GenBank/DDBJ whole genome shotgun (WGS) entry which is preliminary data.</text>
</comment>
<evidence type="ECO:0008006" key="2">
    <source>
        <dbReference type="Google" id="ProtNLM"/>
    </source>
</evidence>
<accession>A0A0F9F0K5</accession>